<dbReference type="InterPro" id="IPR001646">
    <property type="entry name" value="5peptide_repeat"/>
</dbReference>
<dbReference type="EMBL" id="AP008957">
    <property type="protein sequence ID" value="BAH31951.1"/>
    <property type="molecule type" value="Genomic_DNA"/>
</dbReference>
<dbReference type="KEGG" id="rer:RER_12430"/>
<sequence>MIPTEVLMRGGSLLGQPRPIAGDLADTIEPVNRSAITSLRRRWSDEGVDNLRAQLLDQSRIVKPPHTLVSPWAETDDGLIDVRGLTAGSGGLDIRYLTLERIDLSFARGAISVFESELFDCRFDFVALTGQTRFNRRFERCSFRGATLSRLALGPRVVDCDFTGAKARGLRSVPNTVFERCAFDDTDLPGAQFADTSFVECTFGGARFSAATSFVRCSFTRTAVEFSEARVSRTTCDGTAIPDQWAGEADSAVALERYAGRYARALGVGDTEGMALDPEMDDS</sequence>
<organism evidence="1 2">
    <name type="scientific">Rhodococcus erythropolis (strain PR4 / NBRC 100887)</name>
    <dbReference type="NCBI Taxonomy" id="234621"/>
    <lineage>
        <taxon>Bacteria</taxon>
        <taxon>Bacillati</taxon>
        <taxon>Actinomycetota</taxon>
        <taxon>Actinomycetes</taxon>
        <taxon>Mycobacteriales</taxon>
        <taxon>Nocardiaceae</taxon>
        <taxon>Rhodococcus</taxon>
        <taxon>Rhodococcus erythropolis group</taxon>
    </lineage>
</organism>
<reference evidence="1 2" key="2">
    <citation type="journal article" date="2006" name="Environ. Microbiol.">
        <title>Sequence analysis of three plasmids harboured in Rhodococcus erythropolis strain PR4.</title>
        <authorList>
            <person name="Sekine M."/>
            <person name="Tanikawa S."/>
            <person name="Omata S."/>
            <person name="Saito M."/>
            <person name="Fujisawa T."/>
            <person name="Tsukatani N."/>
            <person name="Tajima T."/>
            <person name="Sekigawa T."/>
            <person name="Kosugi H."/>
            <person name="Matsuo Y."/>
            <person name="Nishiko R."/>
            <person name="Imamura K."/>
            <person name="Ito M."/>
            <person name="Narita H."/>
            <person name="Tago S."/>
            <person name="Fujita N."/>
            <person name="Harayama S."/>
        </authorList>
    </citation>
    <scope>NUCLEOTIDE SEQUENCE [LARGE SCALE GENOMIC DNA]</scope>
    <source>
        <strain evidence="2">PR4 / NBRC 100887</strain>
    </source>
</reference>
<protein>
    <recommendedName>
        <fullName evidence="3">Pentapeptide repeat-containing protein</fullName>
    </recommendedName>
</protein>
<name>C0ZSX8_RHOE4</name>
<gene>
    <name evidence="1" type="ordered locus">RER_12430</name>
</gene>
<proteinExistence type="predicted"/>
<evidence type="ECO:0008006" key="3">
    <source>
        <dbReference type="Google" id="ProtNLM"/>
    </source>
</evidence>
<evidence type="ECO:0000313" key="1">
    <source>
        <dbReference type="EMBL" id="BAH31951.1"/>
    </source>
</evidence>
<dbReference type="Gene3D" id="2.160.20.80">
    <property type="entry name" value="E3 ubiquitin-protein ligase SopA"/>
    <property type="match status" value="1"/>
</dbReference>
<dbReference type="Proteomes" id="UP000002204">
    <property type="component" value="Chromosome"/>
</dbReference>
<dbReference type="AlphaFoldDB" id="C0ZSX8"/>
<dbReference type="HOGENOM" id="CLU_1061198_0_0_11"/>
<reference evidence="2" key="1">
    <citation type="submission" date="2005-03" db="EMBL/GenBank/DDBJ databases">
        <title>Comparison of the complete genome sequences of Rhodococcus erythropolis PR4 and Rhodococcus opacus B4.</title>
        <authorList>
            <person name="Takarada H."/>
            <person name="Sekine M."/>
            <person name="Hosoyama A."/>
            <person name="Yamada R."/>
            <person name="Fujisawa T."/>
            <person name="Omata S."/>
            <person name="Shimizu A."/>
            <person name="Tsukatani N."/>
            <person name="Tanikawa S."/>
            <person name="Fujita N."/>
            <person name="Harayama S."/>
        </authorList>
    </citation>
    <scope>NUCLEOTIDE SEQUENCE [LARGE SCALE GENOMIC DNA]</scope>
    <source>
        <strain evidence="2">PR4 / NBRC 100887</strain>
    </source>
</reference>
<dbReference type="eggNOG" id="COG1357">
    <property type="taxonomic scope" value="Bacteria"/>
</dbReference>
<dbReference type="SUPFAM" id="SSF141571">
    <property type="entry name" value="Pentapeptide repeat-like"/>
    <property type="match status" value="1"/>
</dbReference>
<dbReference type="Pfam" id="PF00805">
    <property type="entry name" value="Pentapeptide"/>
    <property type="match status" value="1"/>
</dbReference>
<accession>C0ZSX8</accession>
<evidence type="ECO:0000313" key="2">
    <source>
        <dbReference type="Proteomes" id="UP000002204"/>
    </source>
</evidence>